<evidence type="ECO:0000313" key="2">
    <source>
        <dbReference type="Proteomes" id="UP000321331"/>
    </source>
</evidence>
<organism evidence="1 2">
    <name type="scientific">Fusarium oxysporum f. sp. cubense</name>
    <dbReference type="NCBI Taxonomy" id="61366"/>
    <lineage>
        <taxon>Eukaryota</taxon>
        <taxon>Fungi</taxon>
        <taxon>Dikarya</taxon>
        <taxon>Ascomycota</taxon>
        <taxon>Pezizomycotina</taxon>
        <taxon>Sordariomycetes</taxon>
        <taxon>Hypocreomycetidae</taxon>
        <taxon>Hypocreales</taxon>
        <taxon>Nectriaceae</taxon>
        <taxon>Fusarium</taxon>
        <taxon>Fusarium oxysporum species complex</taxon>
    </lineage>
</organism>
<dbReference type="AlphaFoldDB" id="A0A5C6SC41"/>
<protein>
    <submittedName>
        <fullName evidence="1">Uncharacterized protein</fullName>
    </submittedName>
</protein>
<proteinExistence type="predicted"/>
<comment type="caution">
    <text evidence="1">The sequence shown here is derived from an EMBL/GenBank/DDBJ whole genome shotgun (WGS) entry which is preliminary data.</text>
</comment>
<name>A0A5C6SC41_FUSOC</name>
<dbReference type="EMBL" id="VMNF01000015">
    <property type="protein sequence ID" value="TXB95587.1"/>
    <property type="molecule type" value="Genomic_DNA"/>
</dbReference>
<gene>
    <name evidence="1" type="ORF">FocTR4_00016399</name>
</gene>
<dbReference type="Proteomes" id="UP000321331">
    <property type="component" value="Unassembled WGS sequence"/>
</dbReference>
<reference evidence="1 2" key="1">
    <citation type="submission" date="2019-07" db="EMBL/GenBank/DDBJ databases">
        <title>The First High-Quality Draft Genome Sequence of the Causal Agent of the Current Panama Disease Epidemic.</title>
        <authorList>
            <person name="Warmington R.J."/>
            <person name="Kay W."/>
            <person name="Jeffries A."/>
            <person name="Bebber D."/>
            <person name="Moore K."/>
            <person name="Studholme D.J."/>
        </authorList>
    </citation>
    <scope>NUCLEOTIDE SEQUENCE [LARGE SCALE GENOMIC DNA]</scope>
    <source>
        <strain evidence="1 2">TR4</strain>
    </source>
</reference>
<accession>A0A5C6SC41</accession>
<evidence type="ECO:0000313" key="1">
    <source>
        <dbReference type="EMBL" id="TXB95587.1"/>
    </source>
</evidence>
<sequence>MARRALTSQVSPSLSSHSFYSILLQGEEPKYNVSELARQNQHTIQEAPRLVSLVGTTELFINQQSDDYSTFARRRDKAVPLWGGPHRPLLRRLYYRCEQLREDRNASTVQGLFFRKLLERVASYDNSYLGIQSNTSRGLEVVADATMPAIMSQACSETAFGPPIFDNLLLVAELHASSLGSLADDIYLQL</sequence>